<dbReference type="PANTHER" id="PTHR12231">
    <property type="entry name" value="CTX-RELATED TYPE I TRANSMEMBRANE PROTEIN"/>
    <property type="match status" value="1"/>
</dbReference>
<evidence type="ECO:0000256" key="3">
    <source>
        <dbReference type="ARBA" id="ARBA00023157"/>
    </source>
</evidence>
<dbReference type="CDD" id="cd00063">
    <property type="entry name" value="FN3"/>
    <property type="match status" value="2"/>
</dbReference>
<feature type="transmembrane region" description="Helical" evidence="5">
    <location>
        <begin position="599"/>
        <end position="620"/>
    </location>
</feature>
<evidence type="ECO:0000259" key="8">
    <source>
        <dbReference type="PROSITE" id="PS50853"/>
    </source>
</evidence>
<dbReference type="EMBL" id="CVRI01000054">
    <property type="protein sequence ID" value="CRL00837.1"/>
    <property type="molecule type" value="Genomic_DNA"/>
</dbReference>
<feature type="signal peptide" evidence="6">
    <location>
        <begin position="1"/>
        <end position="28"/>
    </location>
</feature>
<dbReference type="InterPro" id="IPR003961">
    <property type="entry name" value="FN3_dom"/>
</dbReference>
<dbReference type="InterPro" id="IPR051170">
    <property type="entry name" value="Neural/epithelial_adhesion"/>
</dbReference>
<dbReference type="STRING" id="568069.A0A1J1IKS8"/>
<feature type="domain" description="Ig-like" evidence="7">
    <location>
        <begin position="44"/>
        <end position="125"/>
    </location>
</feature>
<dbReference type="Pfam" id="PF13927">
    <property type="entry name" value="Ig_3"/>
    <property type="match status" value="2"/>
</dbReference>
<keyword evidence="10" id="KW-1185">Reference proteome</keyword>
<dbReference type="SUPFAM" id="SSF48726">
    <property type="entry name" value="Immunoglobulin"/>
    <property type="match status" value="4"/>
</dbReference>
<evidence type="ECO:0000313" key="10">
    <source>
        <dbReference type="Proteomes" id="UP000183832"/>
    </source>
</evidence>
<dbReference type="FunFam" id="2.60.40.10:FF:001149">
    <property type="entry name" value="Turtle, isoform H"/>
    <property type="match status" value="1"/>
</dbReference>
<dbReference type="Proteomes" id="UP000183832">
    <property type="component" value="Unassembled WGS sequence"/>
</dbReference>
<keyword evidence="3" id="KW-1015">Disulfide bond</keyword>
<dbReference type="GO" id="GO:0030154">
    <property type="term" value="P:cell differentiation"/>
    <property type="evidence" value="ECO:0007669"/>
    <property type="project" value="UniProtKB-ARBA"/>
</dbReference>
<dbReference type="SMART" id="SM00409">
    <property type="entry name" value="IG"/>
    <property type="match status" value="4"/>
</dbReference>
<dbReference type="AlphaFoldDB" id="A0A1J1IKS8"/>
<keyword evidence="5" id="KW-1133">Transmembrane helix</keyword>
<feature type="domain" description="Ig-like" evidence="7">
    <location>
        <begin position="243"/>
        <end position="314"/>
    </location>
</feature>
<dbReference type="InterPro" id="IPR013106">
    <property type="entry name" value="Ig_V-set"/>
</dbReference>
<protein>
    <submittedName>
        <fullName evidence="9">CLUMA_CG014088, isoform A</fullName>
    </submittedName>
</protein>
<evidence type="ECO:0000256" key="4">
    <source>
        <dbReference type="ARBA" id="ARBA00023319"/>
    </source>
</evidence>
<dbReference type="InterPro" id="IPR003599">
    <property type="entry name" value="Ig_sub"/>
</dbReference>
<dbReference type="OrthoDB" id="6234674at2759"/>
<feature type="chain" id="PRO_5012859662" evidence="6">
    <location>
        <begin position="29"/>
        <end position="628"/>
    </location>
</feature>
<feature type="domain" description="Ig-like" evidence="7">
    <location>
        <begin position="131"/>
        <end position="238"/>
    </location>
</feature>
<dbReference type="InterPro" id="IPR036179">
    <property type="entry name" value="Ig-like_dom_sf"/>
</dbReference>
<dbReference type="InterPro" id="IPR036116">
    <property type="entry name" value="FN3_sf"/>
</dbReference>
<name>A0A1J1IKS8_9DIPT</name>
<evidence type="ECO:0000313" key="9">
    <source>
        <dbReference type="EMBL" id="CRL00837.1"/>
    </source>
</evidence>
<dbReference type="SUPFAM" id="SSF49265">
    <property type="entry name" value="Fibronectin type III"/>
    <property type="match status" value="1"/>
</dbReference>
<dbReference type="Pfam" id="PF07686">
    <property type="entry name" value="V-set"/>
    <property type="match status" value="1"/>
</dbReference>
<dbReference type="InterPro" id="IPR003598">
    <property type="entry name" value="Ig_sub2"/>
</dbReference>
<evidence type="ECO:0000256" key="2">
    <source>
        <dbReference type="ARBA" id="ARBA00022737"/>
    </source>
</evidence>
<dbReference type="InterPro" id="IPR013783">
    <property type="entry name" value="Ig-like_fold"/>
</dbReference>
<keyword evidence="5" id="KW-0812">Transmembrane</keyword>
<evidence type="ECO:0000256" key="6">
    <source>
        <dbReference type="SAM" id="SignalP"/>
    </source>
</evidence>
<evidence type="ECO:0000256" key="5">
    <source>
        <dbReference type="SAM" id="Phobius"/>
    </source>
</evidence>
<dbReference type="Gene3D" id="2.60.40.10">
    <property type="entry name" value="Immunoglobulins"/>
    <property type="match status" value="5"/>
</dbReference>
<gene>
    <name evidence="9" type="primary">similar to Protein turtle</name>
    <name evidence="9" type="ORF">CLUMA_CG014088</name>
</gene>
<accession>A0A1J1IKS8</accession>
<proteinExistence type="predicted"/>
<keyword evidence="2" id="KW-0677">Repeat</keyword>
<evidence type="ECO:0000256" key="1">
    <source>
        <dbReference type="ARBA" id="ARBA00022729"/>
    </source>
</evidence>
<feature type="domain" description="Ig-like" evidence="7">
    <location>
        <begin position="336"/>
        <end position="425"/>
    </location>
</feature>
<sequence>MAHLMSFYEILSLVSFTLLYMHCQLVFCLFEENKKPTYLEGRVGGYVVFNCPVEFPNDYPIPYNINWSKDGKLFYAWYGEDSSFTNQEYAGRVRLIDTHYGLGKASINLTSVREADTGWYECRMSYPNRSPQTTRNGTWFSLAVDGGTLLKIPPINQTVLEYESAFFPCSVKNPETMFVTWYKDGKILSTFSDLASRSVMGSDSGLLITPTLMTDFGVFECRVKNMIGEEEDAHAYLNVQYKAKVVYAPKEVFFAYGQQAILDCHFRSNPPLTNLRWEKDGILYDPYNNVFYKRNGSLFFSEVDDLHGGKYTCTPYNVLGTEGPSPIIKVLVQHPPEFTLKPKSVYIRKLGESVTMNCSAKDKHTNDDRSLIDWTRKDGIPLPFHRHTINGGNLTIENLTAHDRGIYTCAAINEAAKIETDAELMIETFSPKAPSNLTANSTKDSITIRWVQNYVRHGIKFSIWYRLSDSAEWRTHQVKSTTDYVSTNTTTKNVSAFSQLGPPRNVSIETRPDGFFVCWNSPDWGQQSLVVYVIRWYLEPEHILCGKAETTDNFYIIPEGLLENGVLYTLQVSSVSTSNYEAFGEELQIVTPQYGITQVITIGAIVILILLLCTGIILYFKRNLFATY</sequence>
<evidence type="ECO:0000259" key="7">
    <source>
        <dbReference type="PROSITE" id="PS50835"/>
    </source>
</evidence>
<dbReference type="PROSITE" id="PS50853">
    <property type="entry name" value="FN3"/>
    <property type="match status" value="1"/>
</dbReference>
<keyword evidence="1 6" id="KW-0732">Signal</keyword>
<keyword evidence="4" id="KW-0393">Immunoglobulin domain</keyword>
<reference evidence="9 10" key="1">
    <citation type="submission" date="2015-04" db="EMBL/GenBank/DDBJ databases">
        <authorList>
            <person name="Syromyatnikov M.Y."/>
            <person name="Popov V.N."/>
        </authorList>
    </citation>
    <scope>NUCLEOTIDE SEQUENCE [LARGE SCALE GENOMIC DNA]</scope>
</reference>
<dbReference type="PROSITE" id="PS50835">
    <property type="entry name" value="IG_LIKE"/>
    <property type="match status" value="4"/>
</dbReference>
<dbReference type="Pfam" id="PF07679">
    <property type="entry name" value="I-set"/>
    <property type="match status" value="1"/>
</dbReference>
<dbReference type="PANTHER" id="PTHR12231:SF240">
    <property type="entry name" value="PROTEIN TURTLE HOMOLOG B"/>
    <property type="match status" value="1"/>
</dbReference>
<dbReference type="SMART" id="SM00408">
    <property type="entry name" value="IGc2"/>
    <property type="match status" value="4"/>
</dbReference>
<dbReference type="InterPro" id="IPR007110">
    <property type="entry name" value="Ig-like_dom"/>
</dbReference>
<dbReference type="GO" id="GO:0009653">
    <property type="term" value="P:anatomical structure morphogenesis"/>
    <property type="evidence" value="ECO:0007669"/>
    <property type="project" value="UniProtKB-ARBA"/>
</dbReference>
<feature type="domain" description="Fibronectin type-III" evidence="8">
    <location>
        <begin position="502"/>
        <end position="594"/>
    </location>
</feature>
<organism evidence="9 10">
    <name type="scientific">Clunio marinus</name>
    <dbReference type="NCBI Taxonomy" id="568069"/>
    <lineage>
        <taxon>Eukaryota</taxon>
        <taxon>Metazoa</taxon>
        <taxon>Ecdysozoa</taxon>
        <taxon>Arthropoda</taxon>
        <taxon>Hexapoda</taxon>
        <taxon>Insecta</taxon>
        <taxon>Pterygota</taxon>
        <taxon>Neoptera</taxon>
        <taxon>Endopterygota</taxon>
        <taxon>Diptera</taxon>
        <taxon>Nematocera</taxon>
        <taxon>Chironomoidea</taxon>
        <taxon>Chironomidae</taxon>
        <taxon>Clunio</taxon>
    </lineage>
</organism>
<dbReference type="InterPro" id="IPR013098">
    <property type="entry name" value="Ig_I-set"/>
</dbReference>
<keyword evidence="5" id="KW-0472">Membrane</keyword>